<dbReference type="CDD" id="cd00593">
    <property type="entry name" value="RIBOc"/>
    <property type="match status" value="2"/>
</dbReference>
<evidence type="ECO:0000256" key="3">
    <source>
        <dbReference type="ARBA" id="ARBA00022670"/>
    </source>
</evidence>
<evidence type="ECO:0000259" key="18">
    <source>
        <dbReference type="PROSITE" id="PS51194"/>
    </source>
</evidence>
<keyword evidence="11" id="KW-0865">Zymogen</keyword>
<feature type="signal peptide" evidence="14">
    <location>
        <begin position="1"/>
        <end position="19"/>
    </location>
</feature>
<dbReference type="GO" id="GO:0004222">
    <property type="term" value="F:metalloendopeptidase activity"/>
    <property type="evidence" value="ECO:0007669"/>
    <property type="project" value="InterPro"/>
</dbReference>
<name>A0AAV6N307_9ROSI</name>
<dbReference type="InterPro" id="IPR011545">
    <property type="entry name" value="DEAD/DEAH_box_helicase_dom"/>
</dbReference>
<dbReference type="EMBL" id="JAGKQH010000010">
    <property type="protein sequence ID" value="KAG6590107.1"/>
    <property type="molecule type" value="Genomic_DNA"/>
</dbReference>
<dbReference type="PROSITE" id="PS51194">
    <property type="entry name" value="HELICASE_CTER"/>
    <property type="match status" value="1"/>
</dbReference>
<dbReference type="InterPro" id="IPR006026">
    <property type="entry name" value="Peptidase_Metallo"/>
</dbReference>
<dbReference type="PROSITE" id="PS50142">
    <property type="entry name" value="RNASE_3_2"/>
    <property type="match status" value="2"/>
</dbReference>
<dbReference type="GO" id="GO:0006508">
    <property type="term" value="P:proteolysis"/>
    <property type="evidence" value="ECO:0007669"/>
    <property type="project" value="UniProtKB-KW"/>
</dbReference>
<dbReference type="GO" id="GO:0008270">
    <property type="term" value="F:zinc ion binding"/>
    <property type="evidence" value="ECO:0007669"/>
    <property type="project" value="InterPro"/>
</dbReference>
<dbReference type="InterPro" id="IPR001818">
    <property type="entry name" value="Pept_M10_metallopeptidase"/>
</dbReference>
<dbReference type="SMART" id="SM00949">
    <property type="entry name" value="PAZ"/>
    <property type="match status" value="1"/>
</dbReference>
<dbReference type="SMART" id="SM00535">
    <property type="entry name" value="RIBOc"/>
    <property type="match status" value="2"/>
</dbReference>
<dbReference type="Pfam" id="PF00636">
    <property type="entry name" value="Ribonuclease_3"/>
    <property type="match status" value="2"/>
</dbReference>
<organism evidence="20 21">
    <name type="scientific">Cucurbita argyrosperma subsp. sororia</name>
    <dbReference type="NCBI Taxonomy" id="37648"/>
    <lineage>
        <taxon>Eukaryota</taxon>
        <taxon>Viridiplantae</taxon>
        <taxon>Streptophyta</taxon>
        <taxon>Embryophyta</taxon>
        <taxon>Tracheophyta</taxon>
        <taxon>Spermatophyta</taxon>
        <taxon>Magnoliopsida</taxon>
        <taxon>eudicotyledons</taxon>
        <taxon>Gunneridae</taxon>
        <taxon>Pentapetalae</taxon>
        <taxon>rosids</taxon>
        <taxon>fabids</taxon>
        <taxon>Cucurbitales</taxon>
        <taxon>Cucurbitaceae</taxon>
        <taxon>Cucurbiteae</taxon>
        <taxon>Cucurbita</taxon>
    </lineage>
</organism>
<protein>
    <submittedName>
        <fullName evidence="20">Endoribonuclease Dicer-like 2</fullName>
    </submittedName>
</protein>
<dbReference type="InterPro" id="IPR014001">
    <property type="entry name" value="Helicase_ATP-bd"/>
</dbReference>
<evidence type="ECO:0000259" key="15">
    <source>
        <dbReference type="PROSITE" id="PS50142"/>
    </source>
</evidence>
<dbReference type="Pfam" id="PF01471">
    <property type="entry name" value="PG_binding_1"/>
    <property type="match status" value="1"/>
</dbReference>
<dbReference type="CDD" id="cd18034">
    <property type="entry name" value="DEXHc_dicer"/>
    <property type="match status" value="1"/>
</dbReference>
<dbReference type="PANTHER" id="PTHR14950">
    <property type="entry name" value="DICER-RELATED"/>
    <property type="match status" value="1"/>
</dbReference>
<keyword evidence="9" id="KW-0067">ATP-binding</keyword>
<feature type="domain" description="RNase III" evidence="15">
    <location>
        <begin position="1293"/>
        <end position="1445"/>
    </location>
</feature>
<comment type="cofactor">
    <cofactor evidence="1">
        <name>Zn(2+)</name>
        <dbReference type="ChEBI" id="CHEBI:29105"/>
    </cofactor>
</comment>
<evidence type="ECO:0000256" key="7">
    <source>
        <dbReference type="ARBA" id="ARBA00022801"/>
    </source>
</evidence>
<evidence type="ECO:0000256" key="6">
    <source>
        <dbReference type="ARBA" id="ARBA00022741"/>
    </source>
</evidence>
<dbReference type="Pfam" id="PF02170">
    <property type="entry name" value="PAZ"/>
    <property type="match status" value="1"/>
</dbReference>
<dbReference type="SMART" id="SM00235">
    <property type="entry name" value="ZnMc"/>
    <property type="match status" value="1"/>
</dbReference>
<reference evidence="20 21" key="1">
    <citation type="journal article" date="2021" name="Hortic Res">
        <title>The domestication of Cucurbita argyrosperma as revealed by the genome of its wild relative.</title>
        <authorList>
            <person name="Barrera-Redondo J."/>
            <person name="Sanchez-de la Vega G."/>
            <person name="Aguirre-Liguori J.A."/>
            <person name="Castellanos-Morales G."/>
            <person name="Gutierrez-Guerrero Y.T."/>
            <person name="Aguirre-Dugua X."/>
            <person name="Aguirre-Planter E."/>
            <person name="Tenaillon M.I."/>
            <person name="Lira-Saade R."/>
            <person name="Eguiarte L.E."/>
        </authorList>
    </citation>
    <scope>NUCLEOTIDE SEQUENCE [LARGE SCALE GENOMIC DNA]</scope>
    <source>
        <strain evidence="20">JBR-2021</strain>
    </source>
</reference>
<proteinExistence type="inferred from homology"/>
<evidence type="ECO:0000256" key="9">
    <source>
        <dbReference type="ARBA" id="ARBA00022840"/>
    </source>
</evidence>
<evidence type="ECO:0000259" key="16">
    <source>
        <dbReference type="PROSITE" id="PS50821"/>
    </source>
</evidence>
<feature type="domain" description="Dicer dsRNA-binding fold" evidence="19">
    <location>
        <begin position="893"/>
        <end position="975"/>
    </location>
</feature>
<evidence type="ECO:0000256" key="1">
    <source>
        <dbReference type="ARBA" id="ARBA00001947"/>
    </source>
</evidence>
<dbReference type="InterPro" id="IPR002477">
    <property type="entry name" value="Peptidoglycan-bd-like"/>
</dbReference>
<accession>A0AAV6N307</accession>
<feature type="domain" description="Helicase C-terminal" evidence="18">
    <location>
        <begin position="709"/>
        <end position="873"/>
    </location>
</feature>
<keyword evidence="13" id="KW-0694">RNA-binding</keyword>
<dbReference type="GO" id="GO:0005524">
    <property type="term" value="F:ATP binding"/>
    <property type="evidence" value="ECO:0007669"/>
    <property type="project" value="UniProtKB-KW"/>
</dbReference>
<dbReference type="GO" id="GO:0031012">
    <property type="term" value="C:extracellular matrix"/>
    <property type="evidence" value="ECO:0007669"/>
    <property type="project" value="InterPro"/>
</dbReference>
<dbReference type="PROSITE" id="PS00546">
    <property type="entry name" value="CYSTEINE_SWITCH"/>
    <property type="match status" value="1"/>
</dbReference>
<evidence type="ECO:0000256" key="14">
    <source>
        <dbReference type="SAM" id="SignalP"/>
    </source>
</evidence>
<keyword evidence="21" id="KW-1185">Reference proteome</keyword>
<dbReference type="InterPro" id="IPR003100">
    <property type="entry name" value="PAZ_dom"/>
</dbReference>
<keyword evidence="3" id="KW-0645">Protease</keyword>
<dbReference type="InterPro" id="IPR033739">
    <property type="entry name" value="M10A_MMP"/>
</dbReference>
<dbReference type="FunFam" id="3.40.50.300:FF:000705">
    <property type="entry name" value="Endoribonuclease dicer-like protein"/>
    <property type="match status" value="1"/>
</dbReference>
<keyword evidence="8" id="KW-0862">Zinc</keyword>
<dbReference type="CDD" id="cd18802">
    <property type="entry name" value="SF2_C_dicer"/>
    <property type="match status" value="1"/>
</dbReference>
<evidence type="ECO:0000256" key="2">
    <source>
        <dbReference type="ARBA" id="ARBA00009614"/>
    </source>
</evidence>
<comment type="similarity">
    <text evidence="12 13">Belongs to the helicase family. Dicer subfamily.</text>
</comment>
<keyword evidence="6" id="KW-0547">Nucleotide-binding</keyword>
<dbReference type="InterPro" id="IPR001650">
    <property type="entry name" value="Helicase_C-like"/>
</dbReference>
<dbReference type="GO" id="GO:0004525">
    <property type="term" value="F:ribonuclease III activity"/>
    <property type="evidence" value="ECO:0007669"/>
    <property type="project" value="InterPro"/>
</dbReference>
<feature type="chain" id="PRO_5043876801" evidence="14">
    <location>
        <begin position="20"/>
        <end position="1671"/>
    </location>
</feature>
<dbReference type="PANTHER" id="PTHR14950:SF70">
    <property type="entry name" value="ENDORIBONUCLEASE DICER HOMOLOG 2"/>
    <property type="match status" value="1"/>
</dbReference>
<dbReference type="Pfam" id="PF00271">
    <property type="entry name" value="Helicase_C"/>
    <property type="match status" value="1"/>
</dbReference>
<dbReference type="Pfam" id="PF00270">
    <property type="entry name" value="DEAD"/>
    <property type="match status" value="1"/>
</dbReference>
<dbReference type="GO" id="GO:0030422">
    <property type="term" value="P:siRNA processing"/>
    <property type="evidence" value="ECO:0007669"/>
    <property type="project" value="TreeGrafter"/>
</dbReference>
<dbReference type="CDD" id="cd04278">
    <property type="entry name" value="ZnMc_MMP"/>
    <property type="match status" value="1"/>
</dbReference>
<dbReference type="SMART" id="SM00490">
    <property type="entry name" value="HELICc"/>
    <property type="match status" value="1"/>
</dbReference>
<evidence type="ECO:0000256" key="13">
    <source>
        <dbReference type="PROSITE-ProRule" id="PRU00657"/>
    </source>
</evidence>
<evidence type="ECO:0000256" key="5">
    <source>
        <dbReference type="ARBA" id="ARBA00022729"/>
    </source>
</evidence>
<gene>
    <name evidence="20" type="ORF">SDJN03_15530</name>
</gene>
<evidence type="ECO:0000259" key="19">
    <source>
        <dbReference type="PROSITE" id="PS51327"/>
    </source>
</evidence>
<dbReference type="GO" id="GO:0005634">
    <property type="term" value="C:nucleus"/>
    <property type="evidence" value="ECO:0007669"/>
    <property type="project" value="TreeGrafter"/>
</dbReference>
<dbReference type="PROSITE" id="PS51327">
    <property type="entry name" value="DICER_DSRBF"/>
    <property type="match status" value="1"/>
</dbReference>
<dbReference type="PROSITE" id="PS50821">
    <property type="entry name" value="PAZ"/>
    <property type="match status" value="1"/>
</dbReference>
<feature type="domain" description="Helicase ATP-binding" evidence="17">
    <location>
        <begin position="362"/>
        <end position="541"/>
    </location>
</feature>
<feature type="domain" description="PAZ" evidence="16">
    <location>
        <begin position="1148"/>
        <end position="1263"/>
    </location>
</feature>
<evidence type="ECO:0000313" key="21">
    <source>
        <dbReference type="Proteomes" id="UP000685013"/>
    </source>
</evidence>
<sequence length="1671" mass="189149">MANKPLILAFFIFLPLCLSLPLPELPEWPELPQVSPFAFLNDLQGCKKGDNVKGISKLKNFFHYYGYLNHGINVTGYLNDVDDVFDDPLEFAIKTYQRYFHLNPTGTLNPETISQLATPRCGVPDIVNGTTGRLLFEHDDDGHVHRYHLPHVVSHYAFFPGKRRWPSSKYRLTYAFLPGTRKDAKAPVTRAFATWARYTHFKFSLTTNYKRANLKIGFYKGNHGDGYPFDGPGGTLAHAFAPTDGRFHYDSTEKWAVGAVKGQYDLQTVALHEIGHLLGLGHSTVKNAIMYPYIKSGTTKGLNADDIKGIKESGKRRTHDAFLISFDYVELKEQGMASYMELESEQLLADPIPFARSYQLEGLEKALKQNTIVFLETGSGKTLIAIMLLRSFAHQLRKPSPFFAVFLVPQVVLVTQQAEALKMHTNLSVGLYYGDMGVDFWDGEVWKQEIDKHEVLVMTPAILLNCLRHSFIQLSMIKVLIIDECHHARGKHPYACIMSEFYHRQLPLDKSNLPRVFGMTASPIKSKGGNSELMCWQHIQDLESLLNSKVYTCSGESELAKFVPISTPKFKFYMHKDIPYALYEQLAEGLKVLKLKHERSLENPDLNPSKVEPTRKRISKAFLALMYCLDELGLWLAWKAAESLSWMEDDFSPWETLDIFGEAIVKSFFSDALTLLASPFKSGYSYQPIGDNVEADMAVGLMTAKVVCLIESLLEYRSVEDIRCLVFVERIVTAVALQTLLSVLLPKHTCWKAKYIAGRNSGLQTQTKQKQNEIVEEFRCGKVNIIVATSILEEGLDVQSCNLVIRFDPSSTVCSFIQSRGRARMQNSDYILMVKSGDSATLSRLQRYLDSGEIMRNESLRHASLPCLPFKSDYNEESYRVESTGAVVTLSSSVGLIYFYCSRLPSDCYFKPTPRWNTETRTLQLPKSSPCQTFSSKDDAKYPKQSACLEACKQLHKYGALTDNLVPDMVAEEAVAQGVGNKPLDEEQPIYVPPEFVHCCPNNSSGVYHCYLIELKQNFNYDISVHNIVLAMRTELEFEVQSMCHDMDVDRGSLDVNFKYIGIIKLSPEQVLLCRRFQATIFRVLLKHKWDIELSKNDEICLGDSPTVDYLLLPSTGVGLISWETVLSVLDSSIKYCVHRGISSFKGFAYDVQTQNGLDCICRLENSIVYTPHNGHVYCIMGALSALDGNSLLKLRKNETMLSYKEYYKMNHGIDLQYEKQPLLRGKKIFTVHNHLKKCRKREEGVSSNSLVELPPELCSIIMSPISINTIYSYSFLPSIMHRLESMLIANNLKKLNSDHCMQNDIPTVKVLEAITTKSCQEKFHLESLETLGDSFLKYATGQHLFKAFQKDHEGLLSLKKDRIVCNAALCKLGCEHKISGFIRDEAFDPQKWAIPGDTLEVHQLTEEVLSNGRKVYVRRKRKVKGKRIADVVEALIGAYLSTGGERAAIQFLNRIGIEVYFDIVPYERPFSVDAHKLINVRHLESLLNYTFNDPSLLLEAMTHGSYMLPEIPRCYQRLEFLGDSVLDYVVTVHLYNKYPGMSPGLLTDMRSASVFGDVIESLAGAIYVDSGYNKDKVFESIRPLLEPLISPETVKMHPRRELNEVCQKMNYNLKKTVTSRVNGKTHVTAEVEANGRIFKHTAISLDKETGKMVASKEVLKSLKDSYGPFL</sequence>
<dbReference type="FunFam" id="3.30.160.380:FF:000001">
    <property type="entry name" value="Endoribonuclease dicer-like 1"/>
    <property type="match status" value="1"/>
</dbReference>
<dbReference type="InterPro" id="IPR005034">
    <property type="entry name" value="Dicer_dimerisation"/>
</dbReference>
<keyword evidence="10" id="KW-0482">Metalloprotease</keyword>
<comment type="caution">
    <text evidence="20">The sequence shown here is derived from an EMBL/GenBank/DDBJ whole genome shotgun (WGS) entry which is preliminary data.</text>
</comment>
<feature type="non-terminal residue" evidence="20">
    <location>
        <position position="1"/>
    </location>
</feature>
<evidence type="ECO:0000256" key="11">
    <source>
        <dbReference type="ARBA" id="ARBA00023145"/>
    </source>
</evidence>
<dbReference type="Proteomes" id="UP000685013">
    <property type="component" value="Chromosome 10"/>
</dbReference>
<keyword evidence="5 14" id="KW-0732">Signal</keyword>
<comment type="similarity">
    <text evidence="2">Belongs to the peptidase M10A family. Matrix metalloproteinases (MMPs) subfamily.</text>
</comment>
<evidence type="ECO:0000256" key="4">
    <source>
        <dbReference type="ARBA" id="ARBA00022723"/>
    </source>
</evidence>
<evidence type="ECO:0000256" key="8">
    <source>
        <dbReference type="ARBA" id="ARBA00022833"/>
    </source>
</evidence>
<dbReference type="GO" id="GO:0005737">
    <property type="term" value="C:cytoplasm"/>
    <property type="evidence" value="ECO:0007669"/>
    <property type="project" value="TreeGrafter"/>
</dbReference>
<dbReference type="InterPro" id="IPR021158">
    <property type="entry name" value="Pept_M10A_Zn_BS"/>
</dbReference>
<evidence type="ECO:0000259" key="17">
    <source>
        <dbReference type="PROSITE" id="PS51192"/>
    </source>
</evidence>
<evidence type="ECO:0000256" key="10">
    <source>
        <dbReference type="ARBA" id="ARBA00023049"/>
    </source>
</evidence>
<evidence type="ECO:0000256" key="12">
    <source>
        <dbReference type="ARBA" id="ARBA00035116"/>
    </source>
</evidence>
<keyword evidence="4" id="KW-0479">Metal-binding</keyword>
<feature type="domain" description="RNase III" evidence="15">
    <location>
        <begin position="1481"/>
        <end position="1564"/>
    </location>
</feature>
<dbReference type="PROSITE" id="PS51192">
    <property type="entry name" value="HELICASE_ATP_BIND_1"/>
    <property type="match status" value="1"/>
</dbReference>
<evidence type="ECO:0000313" key="20">
    <source>
        <dbReference type="EMBL" id="KAG6590107.1"/>
    </source>
</evidence>
<dbReference type="PROSITE" id="PS00517">
    <property type="entry name" value="RNASE_3_1"/>
    <property type="match status" value="1"/>
</dbReference>
<keyword evidence="7" id="KW-0378">Hydrolase</keyword>
<dbReference type="GO" id="GO:0003723">
    <property type="term" value="F:RNA binding"/>
    <property type="evidence" value="ECO:0007669"/>
    <property type="project" value="UniProtKB-UniRule"/>
</dbReference>
<dbReference type="SMART" id="SM00487">
    <property type="entry name" value="DEXDc"/>
    <property type="match status" value="1"/>
</dbReference>
<dbReference type="InterPro" id="IPR000999">
    <property type="entry name" value="RNase_III_dom"/>
</dbReference>
<dbReference type="Pfam" id="PF00413">
    <property type="entry name" value="Peptidase_M10"/>
    <property type="match status" value="1"/>
</dbReference>
<dbReference type="FunFam" id="3.40.50.300:FF:000420">
    <property type="entry name" value="Endoribonuclease dicer-like 1"/>
    <property type="match status" value="1"/>
</dbReference>
<dbReference type="Pfam" id="PF03368">
    <property type="entry name" value="Dicer_dimer"/>
    <property type="match status" value="1"/>
</dbReference>